<dbReference type="Pfam" id="PF13458">
    <property type="entry name" value="Peripla_BP_6"/>
    <property type="match status" value="1"/>
</dbReference>
<dbReference type="Proteomes" id="UP000189670">
    <property type="component" value="Unassembled WGS sequence"/>
</dbReference>
<evidence type="ECO:0000259" key="6">
    <source>
        <dbReference type="Pfam" id="PF00496"/>
    </source>
</evidence>
<dbReference type="CDD" id="cd06344">
    <property type="entry name" value="PBP1_ABC_HAAT-like"/>
    <property type="match status" value="1"/>
</dbReference>
<proteinExistence type="inferred from homology"/>
<feature type="domain" description="Leucine-binding protein" evidence="7">
    <location>
        <begin position="56"/>
        <end position="375"/>
    </location>
</feature>
<sequence length="907" mass="102936">MIKTIFISRLMKIYLIFILFGLNACDFNPISSEFRNKISESNQGNIVIGVVGSSDTQNLFVEGVKLAIQEINKNGGIYNQLITPLFYDEKGSLKKSLHISNKLSRNKNVVAVIGHNFSRTAIPASINYENTGIVLISSGATHASFTHYGDKYTFRNVPSDACSATVIADYLKRNHLDRIVILFDSLSYKKGLADLFRESAIEHNLNIVAQKSYFSWQSSFREMLSEINKNATFDAIFVAGLFPSVGEIIKQARLVGINQPVISDYTLDSPELMNIAGKEAENTIVATVFDPQSPNKETSDFKERFNLEYGVEPDIWAALGYDSIQLLDHVIRKSRSVSPITISSTLRFLEHWQGVSGSYSFASDGGISGKSFFFKQVKNEEFVFIDRDMKSEDLLSGQIKEFTLRLPMSGKIQTLDPAMLMDMNAIELSEQLFLSLTDLNPETYESIPEFATDWVTGKDGKTYTFHLRKDVFWTDGRPVTSHDIVWAIKRNLHPKNKCPNVSSLFIIKHARDIYRNIIKDMGQLGVTALDDHSLQFQLEYPAAYFPSMTCMGVFKPLPRHFVEKYGDKWTDLNHIQTNAAYQIAKWEEGVKIILRKNELYYDQMKVHIPILAYFIIPSSTVGMAMFKNKELDILGDAFLPVPSNEINRIINSPNESEIYYQEPSFCTSAYAFNTRLSPVNHPKVRQAISMAINRKLIVKSVTRGNQQTAATFTRPPIFGAVLPGENIGIHFTPYDAKEKLMEAGFTSGENLPVLRLAYLENTMSKKVATAIKAFVNEYLNVKMEIVGLDMEGIIEENSGHSKHHIFQCGWCSDYPDANNWLNERFHPKESINPVGWDNEEFAVLMDVAKRHKNPNIRKQLYRRAEEILCEEACVVIPLNYKTAHYLVNPRVKGWYHMAMGGQHVRNW</sequence>
<dbReference type="Gene3D" id="3.10.105.10">
    <property type="entry name" value="Dipeptide-binding Protein, Domain 3"/>
    <property type="match status" value="1"/>
</dbReference>
<comment type="caution">
    <text evidence="8">The sequence shown here is derived from an EMBL/GenBank/DDBJ whole genome shotgun (WGS) entry which is preliminary data.</text>
</comment>
<dbReference type="Gene3D" id="3.40.190.10">
    <property type="entry name" value="Periplasmic binding protein-like II"/>
    <property type="match status" value="1"/>
</dbReference>
<dbReference type="AlphaFoldDB" id="A0A1V1P150"/>
<comment type="similarity">
    <text evidence="2">Belongs to the bacterial solute-binding protein 5 family.</text>
</comment>
<dbReference type="CDD" id="cd08504">
    <property type="entry name" value="PBP2_OppA"/>
    <property type="match status" value="1"/>
</dbReference>
<reference evidence="9" key="1">
    <citation type="submission" date="2012-11" db="EMBL/GenBank/DDBJ databases">
        <authorList>
            <person name="Lucero-Rivera Y.E."/>
            <person name="Tovar-Ramirez D."/>
        </authorList>
    </citation>
    <scope>NUCLEOTIDE SEQUENCE [LARGE SCALE GENOMIC DNA]</scope>
    <source>
        <strain evidence="9">Araruama</strain>
    </source>
</reference>
<feature type="domain" description="Solute-binding protein family 5" evidence="6">
    <location>
        <begin position="447"/>
        <end position="829"/>
    </location>
</feature>
<gene>
    <name evidence="8" type="ORF">OMM_04501</name>
</gene>
<dbReference type="PANTHER" id="PTHR30290">
    <property type="entry name" value="PERIPLASMIC BINDING COMPONENT OF ABC TRANSPORTER"/>
    <property type="match status" value="1"/>
</dbReference>
<evidence type="ECO:0000256" key="3">
    <source>
        <dbReference type="ARBA" id="ARBA00010062"/>
    </source>
</evidence>
<dbReference type="GO" id="GO:0030313">
    <property type="term" value="C:cell envelope"/>
    <property type="evidence" value="ECO:0007669"/>
    <property type="project" value="UniProtKB-SubCell"/>
</dbReference>
<comment type="similarity">
    <text evidence="3">Belongs to the leucine-binding protein family.</text>
</comment>
<organism evidence="8 9">
    <name type="scientific">Candidatus Magnetoglobus multicellularis str. Araruama</name>
    <dbReference type="NCBI Taxonomy" id="890399"/>
    <lineage>
        <taxon>Bacteria</taxon>
        <taxon>Pseudomonadati</taxon>
        <taxon>Thermodesulfobacteriota</taxon>
        <taxon>Desulfobacteria</taxon>
        <taxon>Desulfobacterales</taxon>
        <taxon>Desulfobacteraceae</taxon>
        <taxon>Candidatus Magnetoglobus</taxon>
    </lineage>
</organism>
<dbReference type="InterPro" id="IPR028081">
    <property type="entry name" value="Leu-bd"/>
</dbReference>
<keyword evidence="5" id="KW-0732">Signal</keyword>
<dbReference type="EMBL" id="ATBP01000913">
    <property type="protein sequence ID" value="ETR68550.1"/>
    <property type="molecule type" value="Genomic_DNA"/>
</dbReference>
<dbReference type="SUPFAM" id="SSF53850">
    <property type="entry name" value="Periplasmic binding protein-like II"/>
    <property type="match status" value="1"/>
</dbReference>
<dbReference type="InterPro" id="IPR039424">
    <property type="entry name" value="SBP_5"/>
</dbReference>
<comment type="subcellular location">
    <subcellularLocation>
        <location evidence="1">Cell envelope</location>
    </subcellularLocation>
</comment>
<evidence type="ECO:0000256" key="5">
    <source>
        <dbReference type="ARBA" id="ARBA00022729"/>
    </source>
</evidence>
<evidence type="ECO:0000256" key="1">
    <source>
        <dbReference type="ARBA" id="ARBA00004196"/>
    </source>
</evidence>
<dbReference type="GO" id="GO:0015833">
    <property type="term" value="P:peptide transport"/>
    <property type="evidence" value="ECO:0007669"/>
    <property type="project" value="TreeGrafter"/>
</dbReference>
<accession>A0A1V1P150</accession>
<name>A0A1V1P150_9BACT</name>
<dbReference type="InterPro" id="IPR028082">
    <property type="entry name" value="Peripla_BP_I"/>
</dbReference>
<keyword evidence="4" id="KW-0813">Transport</keyword>
<dbReference type="InterPro" id="IPR000914">
    <property type="entry name" value="SBP_5_dom"/>
</dbReference>
<protein>
    <submittedName>
        <fullName evidence="8">Peptide/nickel transport system substrate-binding protein</fullName>
    </submittedName>
</protein>
<dbReference type="GO" id="GO:1904680">
    <property type="term" value="F:peptide transmembrane transporter activity"/>
    <property type="evidence" value="ECO:0007669"/>
    <property type="project" value="TreeGrafter"/>
</dbReference>
<evidence type="ECO:0000259" key="7">
    <source>
        <dbReference type="Pfam" id="PF13458"/>
    </source>
</evidence>
<evidence type="ECO:0000256" key="4">
    <source>
        <dbReference type="ARBA" id="ARBA00022448"/>
    </source>
</evidence>
<evidence type="ECO:0000313" key="9">
    <source>
        <dbReference type="Proteomes" id="UP000189670"/>
    </source>
</evidence>
<dbReference type="Gene3D" id="3.90.76.10">
    <property type="entry name" value="Dipeptide-binding Protein, Domain 1"/>
    <property type="match status" value="1"/>
</dbReference>
<dbReference type="Gene3D" id="3.40.50.2300">
    <property type="match status" value="2"/>
</dbReference>
<dbReference type="Pfam" id="PF00496">
    <property type="entry name" value="SBP_bac_5"/>
    <property type="match status" value="1"/>
</dbReference>
<evidence type="ECO:0000313" key="8">
    <source>
        <dbReference type="EMBL" id="ETR68550.1"/>
    </source>
</evidence>
<dbReference type="PANTHER" id="PTHR30290:SF10">
    <property type="entry name" value="PERIPLASMIC OLIGOPEPTIDE-BINDING PROTEIN-RELATED"/>
    <property type="match status" value="1"/>
</dbReference>
<dbReference type="SUPFAM" id="SSF53822">
    <property type="entry name" value="Periplasmic binding protein-like I"/>
    <property type="match status" value="1"/>
</dbReference>
<evidence type="ECO:0000256" key="2">
    <source>
        <dbReference type="ARBA" id="ARBA00005695"/>
    </source>
</evidence>